<evidence type="ECO:0000256" key="6">
    <source>
        <dbReference type="ARBA" id="ARBA00023204"/>
    </source>
</evidence>
<evidence type="ECO:0000256" key="7">
    <source>
        <dbReference type="ARBA" id="ARBA00023242"/>
    </source>
</evidence>
<keyword evidence="7" id="KW-0539">Nucleus</keyword>
<dbReference type="EMBL" id="JAUPFM010000001">
    <property type="protein sequence ID" value="KAK2862254.1"/>
    <property type="molecule type" value="Genomic_DNA"/>
</dbReference>
<protein>
    <submittedName>
        <fullName evidence="12">Uncharacterized protein</fullName>
    </submittedName>
</protein>
<evidence type="ECO:0000256" key="9">
    <source>
        <dbReference type="SAM" id="MobiDB-lite"/>
    </source>
</evidence>
<dbReference type="GO" id="GO:0003677">
    <property type="term" value="F:DNA binding"/>
    <property type="evidence" value="ECO:0007669"/>
    <property type="project" value="UniProtKB-KW"/>
</dbReference>
<feature type="compositionally biased region" description="Basic and acidic residues" evidence="9">
    <location>
        <begin position="16"/>
        <end position="30"/>
    </location>
</feature>
<dbReference type="FunFam" id="3.40.470.10:FF:000005">
    <property type="entry name" value="Single-strand selective monofunctional uracil DNA glycosylase"/>
    <property type="match status" value="1"/>
</dbReference>
<proteinExistence type="inferred from homology"/>
<feature type="coiled-coil region" evidence="8">
    <location>
        <begin position="429"/>
        <end position="695"/>
    </location>
</feature>
<dbReference type="GO" id="GO:0005634">
    <property type="term" value="C:nucleus"/>
    <property type="evidence" value="ECO:0007669"/>
    <property type="project" value="UniProtKB-SubCell"/>
</dbReference>
<accession>A0AA88NT56</accession>
<dbReference type="PANTHER" id="PTHR13235:SF2">
    <property type="entry name" value="SINGLE-STRAND SELECTIVE MONOFUNCTIONAL URACIL DNA GLYCOSYLASE"/>
    <property type="match status" value="1"/>
</dbReference>
<feature type="domain" description="SKICH" evidence="11">
    <location>
        <begin position="255"/>
        <end position="358"/>
    </location>
</feature>
<dbReference type="Pfam" id="PF07888">
    <property type="entry name" value="CALCOCO1"/>
    <property type="match status" value="1"/>
</dbReference>
<dbReference type="InterPro" id="IPR012852">
    <property type="entry name" value="CALCOCO1-like"/>
</dbReference>
<feature type="compositionally biased region" description="Low complexity" evidence="9">
    <location>
        <begin position="720"/>
        <end position="731"/>
    </location>
</feature>
<feature type="compositionally biased region" description="Low complexity" evidence="9">
    <location>
        <begin position="765"/>
        <end position="782"/>
    </location>
</feature>
<dbReference type="PANTHER" id="PTHR13235">
    <property type="entry name" value="SINGLE-STRAND SELECTIVE MONOFUNCTIONAL URACIL DNA GLYCOSYLASE"/>
    <property type="match status" value="1"/>
</dbReference>
<name>A0AA88NT56_CHASR</name>
<gene>
    <name evidence="12" type="ORF">Q5P01_001787</name>
</gene>
<evidence type="ECO:0000256" key="3">
    <source>
        <dbReference type="ARBA" id="ARBA00022763"/>
    </source>
</evidence>
<comment type="subcellular location">
    <subcellularLocation>
        <location evidence="1">Nucleus</location>
    </subcellularLocation>
</comment>
<feature type="domain" description="Calcium binding and coiled-coil" evidence="10">
    <location>
        <begin position="539"/>
        <end position="747"/>
    </location>
</feature>
<comment type="caution">
    <text evidence="12">The sequence shown here is derived from an EMBL/GenBank/DDBJ whole genome shotgun (WGS) entry which is preliminary data.</text>
</comment>
<keyword evidence="4" id="KW-0378">Hydrolase</keyword>
<dbReference type="GO" id="GO:0006284">
    <property type="term" value="P:base-excision repair"/>
    <property type="evidence" value="ECO:0007669"/>
    <property type="project" value="InterPro"/>
</dbReference>
<keyword evidence="8" id="KW-0175">Coiled coil</keyword>
<evidence type="ECO:0000313" key="13">
    <source>
        <dbReference type="Proteomes" id="UP001187415"/>
    </source>
</evidence>
<dbReference type="SUPFAM" id="SSF52141">
    <property type="entry name" value="Uracil-DNA glycosylase-like"/>
    <property type="match status" value="1"/>
</dbReference>
<evidence type="ECO:0000256" key="1">
    <source>
        <dbReference type="ARBA" id="ARBA00004123"/>
    </source>
</evidence>
<dbReference type="Pfam" id="PF17751">
    <property type="entry name" value="SKICH"/>
    <property type="match status" value="1"/>
</dbReference>
<dbReference type="AlphaFoldDB" id="A0AA88NT56"/>
<evidence type="ECO:0000256" key="2">
    <source>
        <dbReference type="ARBA" id="ARBA00007889"/>
    </source>
</evidence>
<sequence length="782" mass="89603">MLHNNTTAHGSSAGADGEKELASRESDEPGSKAASELNTTPASRFLQVELELNLHLRGLRFSEPVRHIYNPLQYAWDTHRCYVQTYCRGGQRVLFLGMNPGPFGMAQTGVPFGEVSSVVDWLKITGQVGHPENEHPKRQITGLACPQREVSGARFWGLFRKLCGDPALFFRHCFVHNLCPLVFMSASGKNLTPPELPSAEREALLALCDNALCEVVKVLGVSMVIGVGRVAEQRARRALNAAVQLPITMDKQPTVVFRNVGQLYFPQTRVECHYSLTSDHQWSSSDWIGIFEMGWSSLKQYYTYTWALVPEGYTEGSSADCCALFHACYLPRPSTVEYQFVYVDKMGEVCASSRPFTFCAPKPLEELETLKEERDEEDGEEELLLVIPRAQLLQSRLEECLKKQMHLQQALDMSTKGMENEQEHSRKARIEWECERESMKEEIAELRDNLRQNCEMLNRMEGIHQDVKYSQENLTSELSKLLNDKADSQQQIKGLENNIKLLTDREKERNMELERLKDRMKKMSSQMKYDEEKRKSLQVENEAALAEVQRLQEHLEDSEHVAENLRRELRELGTRQAHTHSELHQARMQVAQLTLQLSEENLALREERANWALDREASKHAAETDKRKLQELSCEVQRKEEWLQEERMEREKLEVEFGRERENNRMLLSDAKQELQELQASLRMVQTQREEQQREKQDLVNYICQLEQRLGIVPETNSNGDIPTSTSPGSSSEDEEEASSASPRSICSPLFLSTHLERPNRPEVAAETQSQSEEETQASATQ</sequence>
<dbReference type="CDD" id="cd19374">
    <property type="entry name" value="UDG-F3_SMUG1-like"/>
    <property type="match status" value="1"/>
</dbReference>
<dbReference type="InterPro" id="IPR039134">
    <property type="entry name" value="SMUG1"/>
</dbReference>
<dbReference type="Proteomes" id="UP001187415">
    <property type="component" value="Unassembled WGS sequence"/>
</dbReference>
<feature type="region of interest" description="Disordered" evidence="9">
    <location>
        <begin position="714"/>
        <end position="782"/>
    </location>
</feature>
<evidence type="ECO:0000256" key="5">
    <source>
        <dbReference type="ARBA" id="ARBA00023125"/>
    </source>
</evidence>
<feature type="compositionally biased region" description="Polar residues" evidence="9">
    <location>
        <begin position="1"/>
        <end position="10"/>
    </location>
</feature>
<evidence type="ECO:0000259" key="10">
    <source>
        <dbReference type="Pfam" id="PF07888"/>
    </source>
</evidence>
<evidence type="ECO:0000256" key="4">
    <source>
        <dbReference type="ARBA" id="ARBA00022801"/>
    </source>
</evidence>
<keyword evidence="6" id="KW-0234">DNA repair</keyword>
<keyword evidence="5" id="KW-0238">DNA-binding</keyword>
<feature type="region of interest" description="Disordered" evidence="9">
    <location>
        <begin position="1"/>
        <end position="38"/>
    </location>
</feature>
<dbReference type="GO" id="GO:0017065">
    <property type="term" value="F:single-strand selective uracil DNA N-glycosylase activity"/>
    <property type="evidence" value="ECO:0007669"/>
    <property type="project" value="InterPro"/>
</dbReference>
<evidence type="ECO:0000313" key="12">
    <source>
        <dbReference type="EMBL" id="KAK2862254.1"/>
    </source>
</evidence>
<evidence type="ECO:0000259" key="11">
    <source>
        <dbReference type="Pfam" id="PF17751"/>
    </source>
</evidence>
<organism evidence="12 13">
    <name type="scientific">Channa striata</name>
    <name type="common">Snakehead murrel</name>
    <name type="synonym">Ophicephalus striatus</name>
    <dbReference type="NCBI Taxonomy" id="64152"/>
    <lineage>
        <taxon>Eukaryota</taxon>
        <taxon>Metazoa</taxon>
        <taxon>Chordata</taxon>
        <taxon>Craniata</taxon>
        <taxon>Vertebrata</taxon>
        <taxon>Euteleostomi</taxon>
        <taxon>Actinopterygii</taxon>
        <taxon>Neopterygii</taxon>
        <taxon>Teleostei</taxon>
        <taxon>Neoteleostei</taxon>
        <taxon>Acanthomorphata</taxon>
        <taxon>Anabantaria</taxon>
        <taxon>Anabantiformes</taxon>
        <taxon>Channoidei</taxon>
        <taxon>Channidae</taxon>
        <taxon>Channa</taxon>
    </lineage>
</organism>
<dbReference type="GO" id="GO:0000703">
    <property type="term" value="F:oxidized pyrimidine nucleobase lesion DNA N-glycosylase activity"/>
    <property type="evidence" value="ECO:0007669"/>
    <property type="project" value="TreeGrafter"/>
</dbReference>
<dbReference type="InterPro" id="IPR036895">
    <property type="entry name" value="Uracil-DNA_glycosylase-like_sf"/>
</dbReference>
<evidence type="ECO:0000256" key="8">
    <source>
        <dbReference type="SAM" id="Coils"/>
    </source>
</evidence>
<dbReference type="InterPro" id="IPR041611">
    <property type="entry name" value="SKICH"/>
</dbReference>
<reference evidence="12" key="1">
    <citation type="submission" date="2023-07" db="EMBL/GenBank/DDBJ databases">
        <title>Chromosome-level Genome Assembly of Striped Snakehead (Channa striata).</title>
        <authorList>
            <person name="Liu H."/>
        </authorList>
    </citation>
    <scope>NUCLEOTIDE SEQUENCE</scope>
    <source>
        <strain evidence="12">Gz</strain>
        <tissue evidence="12">Muscle</tissue>
    </source>
</reference>
<dbReference type="Gene3D" id="3.40.470.10">
    <property type="entry name" value="Uracil-DNA glycosylase-like domain"/>
    <property type="match status" value="1"/>
</dbReference>
<comment type="similarity">
    <text evidence="2">Belongs to the uracil-DNA glycosylase (UDG) superfamily. SMUG1 family.</text>
</comment>
<keyword evidence="13" id="KW-1185">Reference proteome</keyword>
<keyword evidence="3" id="KW-0227">DNA damage</keyword>